<feature type="compositionally biased region" description="Gly residues" evidence="1">
    <location>
        <begin position="75"/>
        <end position="84"/>
    </location>
</feature>
<keyword evidence="3" id="KW-1185">Reference proteome</keyword>
<dbReference type="AlphaFoldDB" id="K1VWT2"/>
<name>K1VWT2_TRIAC</name>
<feature type="region of interest" description="Disordered" evidence="1">
    <location>
        <begin position="324"/>
        <end position="362"/>
    </location>
</feature>
<dbReference type="HOGENOM" id="CLU_769849_0_0_1"/>
<sequence>MCSLSTPPTHIKADCGPSSLKRQVSHPTMDSRNNAPSQTRTSAPSSPLASSPPLSPSQSNAPAAITRPPFQRNGGHAGSPGGSQGSFPLSSSTGSSTAAPDVPNPTIHVTSMGSRTSAPPGTPIVPAPLAVIRKHSTIRGCYGVSLETSDAQRGPEPDVRLETRDSPIDATLYLYGVRGGRNIEVARKARLDIRTASTVRLRIQRDENVSVDASVATTKSESKAGGTGGEDFVPMPYLHSKCPGVWRSRPAFTRFLSADATGRIHLWLPNDFDGLLTVHSRKHTLSPCIKDIAIAHDIPGQTSQTWAICLKKDTTDPVLYRTASNSIPAEAGGQVGRERRPSATASDAIPPQPHQRQPGPDRVFAHAHSSVRVYAHIDEEEGSKCVVM</sequence>
<protein>
    <submittedName>
        <fullName evidence="2">Uncharacterized protein</fullName>
    </submittedName>
</protein>
<feature type="compositionally biased region" description="Polar residues" evidence="1">
    <location>
        <begin position="107"/>
        <end position="119"/>
    </location>
</feature>
<evidence type="ECO:0000313" key="2">
    <source>
        <dbReference type="EMBL" id="EKD01278.1"/>
    </source>
</evidence>
<reference evidence="2" key="1">
    <citation type="journal article" date="2012" name="Eukaryot. Cell">
        <title>Genome sequence of the Trichosporon asahii environmental strain CBS 8904.</title>
        <authorList>
            <person name="Yang R.Y."/>
            <person name="Li H.T."/>
            <person name="Zhu H."/>
            <person name="Zhou G.P."/>
            <person name="Wang M."/>
            <person name="Wang L."/>
        </authorList>
    </citation>
    <scope>NUCLEOTIDE SEQUENCE [LARGE SCALE GENOMIC DNA]</scope>
    <source>
        <strain evidence="2">CBS 8904</strain>
    </source>
</reference>
<organism evidence="2 3">
    <name type="scientific">Trichosporon asahii var. asahii (strain CBS 8904)</name>
    <name type="common">Yeast</name>
    <dbReference type="NCBI Taxonomy" id="1220162"/>
    <lineage>
        <taxon>Eukaryota</taxon>
        <taxon>Fungi</taxon>
        <taxon>Dikarya</taxon>
        <taxon>Basidiomycota</taxon>
        <taxon>Agaricomycotina</taxon>
        <taxon>Tremellomycetes</taxon>
        <taxon>Trichosporonales</taxon>
        <taxon>Trichosporonaceae</taxon>
        <taxon>Trichosporon</taxon>
    </lineage>
</organism>
<dbReference type="InParanoid" id="K1VWT2"/>
<comment type="caution">
    <text evidence="2">The sequence shown here is derived from an EMBL/GenBank/DDBJ whole genome shotgun (WGS) entry which is preliminary data.</text>
</comment>
<feature type="compositionally biased region" description="Polar residues" evidence="1">
    <location>
        <begin position="20"/>
        <end position="41"/>
    </location>
</feature>
<evidence type="ECO:0000313" key="3">
    <source>
        <dbReference type="Proteomes" id="UP000006757"/>
    </source>
</evidence>
<evidence type="ECO:0000256" key="1">
    <source>
        <dbReference type="SAM" id="MobiDB-lite"/>
    </source>
</evidence>
<feature type="compositionally biased region" description="Low complexity" evidence="1">
    <location>
        <begin position="85"/>
        <end position="96"/>
    </location>
</feature>
<dbReference type="Proteomes" id="UP000006757">
    <property type="component" value="Unassembled WGS sequence"/>
</dbReference>
<accession>K1VWT2</accession>
<feature type="region of interest" description="Disordered" evidence="1">
    <location>
        <begin position="1"/>
        <end position="122"/>
    </location>
</feature>
<proteinExistence type="predicted"/>
<gene>
    <name evidence="2" type="ORF">A1Q2_04435</name>
</gene>
<feature type="compositionally biased region" description="Low complexity" evidence="1">
    <location>
        <begin position="42"/>
        <end position="64"/>
    </location>
</feature>
<reference evidence="2" key="2">
    <citation type="submission" date="2012-08" db="EMBL/GenBank/DDBJ databases">
        <authorList>
            <person name="Yang R.-Y."/>
            <person name="Li H.-T."/>
            <person name="Zhu H."/>
            <person name="Zhou G.-P."/>
            <person name="Wang M."/>
            <person name="Wang L."/>
        </authorList>
    </citation>
    <scope>NUCLEOTIDE SEQUENCE</scope>
    <source>
        <strain evidence="2">CBS 8904</strain>
    </source>
</reference>
<dbReference type="EMBL" id="AMBO01000322">
    <property type="protein sequence ID" value="EKD01278.1"/>
    <property type="molecule type" value="Genomic_DNA"/>
</dbReference>